<evidence type="ECO:0000256" key="1">
    <source>
        <dbReference type="SAM" id="MobiDB-lite"/>
    </source>
</evidence>
<feature type="compositionally biased region" description="Acidic residues" evidence="1">
    <location>
        <begin position="264"/>
        <end position="277"/>
    </location>
</feature>
<dbReference type="AlphaFoldDB" id="A0AAV5GWP2"/>
<feature type="compositionally biased region" description="Polar residues" evidence="1">
    <location>
        <begin position="216"/>
        <end position="232"/>
    </location>
</feature>
<comment type="caution">
    <text evidence="2">The sequence shown here is derived from an EMBL/GenBank/DDBJ whole genome shotgun (WGS) entry which is preliminary data.</text>
</comment>
<feature type="region of interest" description="Disordered" evidence="1">
    <location>
        <begin position="131"/>
        <end position="153"/>
    </location>
</feature>
<feature type="region of interest" description="Disordered" evidence="1">
    <location>
        <begin position="171"/>
        <end position="277"/>
    </location>
</feature>
<sequence>MDSLACPRPPAGNVPPAAPSQFAVSPLSPTAPKRTLSAPPLFSSYSSASAFLSAQDRSLTEEGAAGAGEADEDPAISELLEIFSHPGALLVPSPTASTPRAASSSSRSTILLAPGPAAVGAVAGVRTPSRIGAHARRRSSAGSAGTAAADAAGGGGVDYVAAARAARRTPPFGPGFGGGAWEGLPHSPPSRALTRNPFPRHAHSAYPVLQLAPSAVSPTIHSTNKAQGQQPAQVEPSRESSGLGAPRGPAALAASTAQGVPAAEGEEEDTVMQYDDN</sequence>
<organism evidence="2 3">
    <name type="scientific">Rhodotorula paludigena</name>
    <dbReference type="NCBI Taxonomy" id="86838"/>
    <lineage>
        <taxon>Eukaryota</taxon>
        <taxon>Fungi</taxon>
        <taxon>Dikarya</taxon>
        <taxon>Basidiomycota</taxon>
        <taxon>Pucciniomycotina</taxon>
        <taxon>Microbotryomycetes</taxon>
        <taxon>Sporidiobolales</taxon>
        <taxon>Sporidiobolaceae</taxon>
        <taxon>Rhodotorula</taxon>
    </lineage>
</organism>
<feature type="compositionally biased region" description="Pro residues" evidence="1">
    <location>
        <begin position="7"/>
        <end position="18"/>
    </location>
</feature>
<name>A0AAV5GWP2_9BASI</name>
<evidence type="ECO:0000313" key="2">
    <source>
        <dbReference type="EMBL" id="GJN94638.1"/>
    </source>
</evidence>
<proteinExistence type="predicted"/>
<protein>
    <submittedName>
        <fullName evidence="2">Uncharacterized protein</fullName>
    </submittedName>
</protein>
<keyword evidence="3" id="KW-1185">Reference proteome</keyword>
<accession>A0AAV5GWP2</accession>
<feature type="compositionally biased region" description="Low complexity" evidence="1">
    <location>
        <begin position="240"/>
        <end position="257"/>
    </location>
</feature>
<dbReference type="Proteomes" id="UP001342314">
    <property type="component" value="Unassembled WGS sequence"/>
</dbReference>
<feature type="region of interest" description="Disordered" evidence="1">
    <location>
        <begin position="56"/>
        <end position="77"/>
    </location>
</feature>
<feature type="region of interest" description="Disordered" evidence="1">
    <location>
        <begin position="1"/>
        <end position="39"/>
    </location>
</feature>
<evidence type="ECO:0000313" key="3">
    <source>
        <dbReference type="Proteomes" id="UP001342314"/>
    </source>
</evidence>
<dbReference type="EMBL" id="BQKY01000018">
    <property type="protein sequence ID" value="GJN94638.1"/>
    <property type="molecule type" value="Genomic_DNA"/>
</dbReference>
<gene>
    <name evidence="2" type="ORF">Rhopal_007721-T1</name>
</gene>
<reference evidence="2 3" key="1">
    <citation type="submission" date="2021-12" db="EMBL/GenBank/DDBJ databases">
        <title>High titer production of polyol ester of fatty acids by Rhodotorula paludigena BS15 towards product separation-free biomass refinery.</title>
        <authorList>
            <person name="Mano J."/>
            <person name="Ono H."/>
            <person name="Tanaka T."/>
            <person name="Naito K."/>
            <person name="Sushida H."/>
            <person name="Ike M."/>
            <person name="Tokuyasu K."/>
            <person name="Kitaoka M."/>
        </authorList>
    </citation>
    <scope>NUCLEOTIDE SEQUENCE [LARGE SCALE GENOMIC DNA]</scope>
    <source>
        <strain evidence="2 3">BS15</strain>
    </source>
</reference>
<feature type="compositionally biased region" description="Low complexity" evidence="1">
    <location>
        <begin position="140"/>
        <end position="151"/>
    </location>
</feature>